<proteinExistence type="predicted"/>
<name>A0ABW6VEW8_MICFU</name>
<gene>
    <name evidence="1" type="ORF">ACFY05_33015</name>
</gene>
<accession>A0ABW6VEW8</accession>
<dbReference type="EMBL" id="JBIAXI010000024">
    <property type="protein sequence ID" value="MFF4777660.1"/>
    <property type="molecule type" value="Genomic_DNA"/>
</dbReference>
<dbReference type="Proteomes" id="UP001602119">
    <property type="component" value="Unassembled WGS sequence"/>
</dbReference>
<evidence type="ECO:0000313" key="1">
    <source>
        <dbReference type="EMBL" id="MFF4777660.1"/>
    </source>
</evidence>
<evidence type="ECO:0000313" key="2">
    <source>
        <dbReference type="Proteomes" id="UP001602119"/>
    </source>
</evidence>
<sequence length="103" mass="11317">MATKTTLYVPLHNGALLGARHGVRVFDTVEEATQGTYGAPASGAVFRTPEAAAEFVEYVTGWFIHENMQQGWTAEAQDADVWTYPARPPHYPTAITHARLESI</sequence>
<organism evidence="1 2">
    <name type="scientific">Microtetraspora fusca</name>
    <dbReference type="NCBI Taxonomy" id="1997"/>
    <lineage>
        <taxon>Bacteria</taxon>
        <taxon>Bacillati</taxon>
        <taxon>Actinomycetota</taxon>
        <taxon>Actinomycetes</taxon>
        <taxon>Streptosporangiales</taxon>
        <taxon>Streptosporangiaceae</taxon>
        <taxon>Microtetraspora</taxon>
    </lineage>
</organism>
<reference evidence="1 2" key="1">
    <citation type="submission" date="2024-10" db="EMBL/GenBank/DDBJ databases">
        <title>The Natural Products Discovery Center: Release of the First 8490 Sequenced Strains for Exploring Actinobacteria Biosynthetic Diversity.</title>
        <authorList>
            <person name="Kalkreuter E."/>
            <person name="Kautsar S.A."/>
            <person name="Yang D."/>
            <person name="Bader C.D."/>
            <person name="Teijaro C.N."/>
            <person name="Fluegel L."/>
            <person name="Davis C.M."/>
            <person name="Simpson J.R."/>
            <person name="Lauterbach L."/>
            <person name="Steele A.D."/>
            <person name="Gui C."/>
            <person name="Meng S."/>
            <person name="Li G."/>
            <person name="Viehrig K."/>
            <person name="Ye F."/>
            <person name="Su P."/>
            <person name="Kiefer A.F."/>
            <person name="Nichols A."/>
            <person name="Cepeda A.J."/>
            <person name="Yan W."/>
            <person name="Fan B."/>
            <person name="Jiang Y."/>
            <person name="Adhikari A."/>
            <person name="Zheng C.-J."/>
            <person name="Schuster L."/>
            <person name="Cowan T.M."/>
            <person name="Smanski M.J."/>
            <person name="Chevrette M.G."/>
            <person name="De Carvalho L.P.S."/>
            <person name="Shen B."/>
        </authorList>
    </citation>
    <scope>NUCLEOTIDE SEQUENCE [LARGE SCALE GENOMIC DNA]</scope>
    <source>
        <strain evidence="1 2">NPDC001281</strain>
    </source>
</reference>
<dbReference type="RefSeq" id="WP_387346165.1">
    <property type="nucleotide sequence ID" value="NZ_JBIAXI010000024.1"/>
</dbReference>
<keyword evidence="2" id="KW-1185">Reference proteome</keyword>
<protein>
    <submittedName>
        <fullName evidence="1">Uncharacterized protein</fullName>
    </submittedName>
</protein>
<comment type="caution">
    <text evidence="1">The sequence shown here is derived from an EMBL/GenBank/DDBJ whole genome shotgun (WGS) entry which is preliminary data.</text>
</comment>